<dbReference type="Pfam" id="PF04023">
    <property type="entry name" value="FeoA"/>
    <property type="match status" value="1"/>
</dbReference>
<keyword evidence="1" id="KW-0408">Iron</keyword>
<protein>
    <submittedName>
        <fullName evidence="3">FeoA domain-containing protein</fullName>
    </submittedName>
</protein>
<evidence type="ECO:0000313" key="3">
    <source>
        <dbReference type="EMBL" id="SDZ94206.1"/>
    </source>
</evidence>
<dbReference type="InterPro" id="IPR038157">
    <property type="entry name" value="FeoA_core_dom"/>
</dbReference>
<dbReference type="EMBL" id="FNQV01000003">
    <property type="protein sequence ID" value="SDZ94206.1"/>
    <property type="molecule type" value="Genomic_DNA"/>
</dbReference>
<dbReference type="InterPro" id="IPR008988">
    <property type="entry name" value="Transcriptional_repressor_C"/>
</dbReference>
<evidence type="ECO:0000256" key="1">
    <source>
        <dbReference type="ARBA" id="ARBA00023004"/>
    </source>
</evidence>
<evidence type="ECO:0000313" key="4">
    <source>
        <dbReference type="Proteomes" id="UP000199288"/>
    </source>
</evidence>
<feature type="domain" description="Ferrous iron transporter FeoA-like" evidence="2">
    <location>
        <begin position="17"/>
        <end position="84"/>
    </location>
</feature>
<dbReference type="GO" id="GO:0046914">
    <property type="term" value="F:transition metal ion binding"/>
    <property type="evidence" value="ECO:0007669"/>
    <property type="project" value="InterPro"/>
</dbReference>
<name>A0A1H3X489_9ACTO</name>
<sequence length="87" mass="9370">MTLAQLIAAAPRRGLHRRLPAGSLRITDIDVVPAARLRVREMGLRVGQVIRIAQRGAFGGLVLAIGTSRVAIDRATAQHISVEEIQP</sequence>
<dbReference type="SMART" id="SM00899">
    <property type="entry name" value="FeoA"/>
    <property type="match status" value="1"/>
</dbReference>
<proteinExistence type="predicted"/>
<gene>
    <name evidence="3" type="ORF">SAMN02910418_00603</name>
</gene>
<keyword evidence="4" id="KW-1185">Reference proteome</keyword>
<dbReference type="InterPro" id="IPR007167">
    <property type="entry name" value="Fe-transptr_FeoA-like"/>
</dbReference>
<dbReference type="AlphaFoldDB" id="A0A1H3X489"/>
<dbReference type="SUPFAM" id="SSF50037">
    <property type="entry name" value="C-terminal domain of transcriptional repressors"/>
    <property type="match status" value="1"/>
</dbReference>
<reference evidence="4" key="1">
    <citation type="submission" date="2016-10" db="EMBL/GenBank/DDBJ databases">
        <authorList>
            <person name="Varghese N."/>
            <person name="Submissions S."/>
        </authorList>
    </citation>
    <scope>NUCLEOTIDE SEQUENCE [LARGE SCALE GENOMIC DNA]</scope>
    <source>
        <strain evidence="4">KPR-1</strain>
    </source>
</reference>
<dbReference type="Proteomes" id="UP000199288">
    <property type="component" value="Unassembled WGS sequence"/>
</dbReference>
<dbReference type="RefSeq" id="WP_250506594.1">
    <property type="nucleotide sequence ID" value="NZ_FNQV01000003.1"/>
</dbReference>
<organism evidence="3 4">
    <name type="scientific">Bowdeniella nasicola</name>
    <dbReference type="NCBI Taxonomy" id="208480"/>
    <lineage>
        <taxon>Bacteria</taxon>
        <taxon>Bacillati</taxon>
        <taxon>Actinomycetota</taxon>
        <taxon>Actinomycetes</taxon>
        <taxon>Actinomycetales</taxon>
        <taxon>Actinomycetaceae</taxon>
        <taxon>Bowdeniella</taxon>
    </lineage>
</organism>
<evidence type="ECO:0000259" key="2">
    <source>
        <dbReference type="SMART" id="SM00899"/>
    </source>
</evidence>
<accession>A0A1H3X489</accession>
<dbReference type="Gene3D" id="2.30.30.90">
    <property type="match status" value="1"/>
</dbReference>